<dbReference type="HOGENOM" id="CLU_2487802_0_0_1"/>
<proteinExistence type="predicted"/>
<accession>M1CU58</accession>
<keyword evidence="2" id="KW-1185">Reference proteome</keyword>
<sequence>MAESKKIMNPRVEIDTSPPFESVKEAVDHFGGSGPWIPQHLLRLPPPDVSLNPTLLFGEFLQLSSILMIRNTLNGVVITSFGSNAFA</sequence>
<protein>
    <submittedName>
        <fullName evidence="1">Uncharacterized protein</fullName>
    </submittedName>
</protein>
<evidence type="ECO:0000313" key="1">
    <source>
        <dbReference type="EnsemblPlants" id="PGSC0003DMT400074780"/>
    </source>
</evidence>
<dbReference type="Gramene" id="PGSC0003DMT400074780">
    <property type="protein sequence ID" value="PGSC0003DMT400074780"/>
    <property type="gene ID" value="PGSC0003DMG400029079"/>
</dbReference>
<reference evidence="1" key="2">
    <citation type="submission" date="2015-06" db="UniProtKB">
        <authorList>
            <consortium name="EnsemblPlants"/>
        </authorList>
    </citation>
    <scope>IDENTIFICATION</scope>
    <source>
        <strain evidence="1">DM1-3 516 R44</strain>
    </source>
</reference>
<dbReference type="EnsemblPlants" id="PGSC0003DMT400074780">
    <property type="protein sequence ID" value="PGSC0003DMT400074780"/>
    <property type="gene ID" value="PGSC0003DMG400029079"/>
</dbReference>
<reference evidence="2" key="1">
    <citation type="journal article" date="2011" name="Nature">
        <title>Genome sequence and analysis of the tuber crop potato.</title>
        <authorList>
            <consortium name="The Potato Genome Sequencing Consortium"/>
        </authorList>
    </citation>
    <scope>NUCLEOTIDE SEQUENCE [LARGE SCALE GENOMIC DNA]</scope>
    <source>
        <strain evidence="2">cv. DM1-3 516 R44</strain>
    </source>
</reference>
<dbReference type="Proteomes" id="UP000011115">
    <property type="component" value="Unassembled WGS sequence"/>
</dbReference>
<evidence type="ECO:0000313" key="2">
    <source>
        <dbReference type="Proteomes" id="UP000011115"/>
    </source>
</evidence>
<organism evidence="1 2">
    <name type="scientific">Solanum tuberosum</name>
    <name type="common">Potato</name>
    <dbReference type="NCBI Taxonomy" id="4113"/>
    <lineage>
        <taxon>Eukaryota</taxon>
        <taxon>Viridiplantae</taxon>
        <taxon>Streptophyta</taxon>
        <taxon>Embryophyta</taxon>
        <taxon>Tracheophyta</taxon>
        <taxon>Spermatophyta</taxon>
        <taxon>Magnoliopsida</taxon>
        <taxon>eudicotyledons</taxon>
        <taxon>Gunneridae</taxon>
        <taxon>Pentapetalae</taxon>
        <taxon>asterids</taxon>
        <taxon>lamiids</taxon>
        <taxon>Solanales</taxon>
        <taxon>Solanaceae</taxon>
        <taxon>Solanoideae</taxon>
        <taxon>Solaneae</taxon>
        <taxon>Solanum</taxon>
    </lineage>
</organism>
<name>M1CU58_SOLTU</name>
<dbReference type="AlphaFoldDB" id="M1CU58"/>
<dbReference type="ExpressionAtlas" id="M1CU58">
    <property type="expression patterns" value="baseline"/>
</dbReference>
<gene>
    <name evidence="1" type="primary">LOC102602897</name>
</gene>